<dbReference type="InterPro" id="IPR012340">
    <property type="entry name" value="NA-bd_OB-fold"/>
</dbReference>
<dbReference type="AlphaFoldDB" id="A0A9J7XN64"/>
<reference evidence="1" key="2">
    <citation type="submission" date="2025-09" db="UniProtKB">
        <authorList>
            <consortium name="Ensembl"/>
        </authorList>
    </citation>
    <scope>IDENTIFICATION</scope>
</reference>
<dbReference type="Gene3D" id="2.40.50.140">
    <property type="entry name" value="Nucleic acid-binding proteins"/>
    <property type="match status" value="1"/>
</dbReference>
<sequence length="77" mass="8675">MVYNYEPLIPRKSLRANLYGKFVAIRGTAVRVSNIKPFCSKLALVCNSCLMGNTPYPLSVYRQNAVVTRSLKTEVHL</sequence>
<accession>A0A9J7XN64</accession>
<evidence type="ECO:0000313" key="1">
    <source>
        <dbReference type="Ensembl" id="ENSCCRP00000107856.1"/>
    </source>
</evidence>
<name>A0A9J7XN64_CYPCA</name>
<protein>
    <submittedName>
        <fullName evidence="1">Minichromosome maintenance 8 homologous recombination repair factor</fullName>
    </submittedName>
</protein>
<dbReference type="Proteomes" id="UP001108240">
    <property type="component" value="Unplaced"/>
</dbReference>
<keyword evidence="2" id="KW-1185">Reference proteome</keyword>
<dbReference type="Ensembl" id="ENSCCRT00000156510.1">
    <property type="protein sequence ID" value="ENSCCRP00000107856.1"/>
    <property type="gene ID" value="ENSCCRG00000057408.1"/>
</dbReference>
<dbReference type="GeneTree" id="ENSGT01150000286951"/>
<evidence type="ECO:0000313" key="2">
    <source>
        <dbReference type="Proteomes" id="UP001108240"/>
    </source>
</evidence>
<dbReference type="SUPFAM" id="SSF50249">
    <property type="entry name" value="Nucleic acid-binding proteins"/>
    <property type="match status" value="1"/>
</dbReference>
<organism evidence="1 2">
    <name type="scientific">Cyprinus carpio carpio</name>
    <dbReference type="NCBI Taxonomy" id="630221"/>
    <lineage>
        <taxon>Eukaryota</taxon>
        <taxon>Metazoa</taxon>
        <taxon>Chordata</taxon>
        <taxon>Craniata</taxon>
        <taxon>Vertebrata</taxon>
        <taxon>Euteleostomi</taxon>
        <taxon>Actinopterygii</taxon>
        <taxon>Neopterygii</taxon>
        <taxon>Teleostei</taxon>
        <taxon>Ostariophysi</taxon>
        <taxon>Cypriniformes</taxon>
        <taxon>Cyprinidae</taxon>
        <taxon>Cyprininae</taxon>
        <taxon>Cyprinus</taxon>
    </lineage>
</organism>
<proteinExistence type="predicted"/>
<reference evidence="1" key="1">
    <citation type="submission" date="2025-08" db="UniProtKB">
        <authorList>
            <consortium name="Ensembl"/>
        </authorList>
    </citation>
    <scope>IDENTIFICATION</scope>
</reference>
<dbReference type="Gene3D" id="2.20.28.10">
    <property type="match status" value="1"/>
</dbReference>